<dbReference type="EMBL" id="QGKX02000996">
    <property type="protein sequence ID" value="KAF3554940.1"/>
    <property type="molecule type" value="Genomic_DNA"/>
</dbReference>
<feature type="region of interest" description="Disordered" evidence="1">
    <location>
        <begin position="188"/>
        <end position="241"/>
    </location>
</feature>
<gene>
    <name evidence="2" type="ORF">F2Q69_00011421</name>
</gene>
<proteinExistence type="predicted"/>
<feature type="compositionally biased region" description="Polar residues" evidence="1">
    <location>
        <begin position="190"/>
        <end position="205"/>
    </location>
</feature>
<sequence length="241" mass="27014">MPSLWSMGQERVELPASHGYGVHLAIQVVRFGDEDEARTSLSNKGPKSFTLRREKICLRQSRQLLRSTIRSKTPTASYCDNESLALLRRSFFRSKQGVMEAVDDPDLSFSKIMKDVQHFASSHMTWKDKKTLENQKVTGLGGKNMIFGQFGGTSRKKPAEKKRKPEERVLKSTFGNFRGGVLDVKDLLRSGSSSRTNNRDNNYGENKNKSKGMGEVGGGGRDIKKNRKKKAKKGGGKRKSK</sequence>
<accession>A0A8S9QXP0</accession>
<evidence type="ECO:0000313" key="3">
    <source>
        <dbReference type="Proteomes" id="UP000712600"/>
    </source>
</evidence>
<dbReference type="InterPro" id="IPR053030">
    <property type="entry name" value="Ribosomal_biogenesis_FAF1-like"/>
</dbReference>
<name>A0A8S9QXP0_BRACR</name>
<feature type="compositionally biased region" description="Basic residues" evidence="1">
    <location>
        <begin position="224"/>
        <end position="241"/>
    </location>
</feature>
<dbReference type="PANTHER" id="PTHR28096:SF1">
    <property type="entry name" value="PROTEIN FAF1"/>
    <property type="match status" value="1"/>
</dbReference>
<reference evidence="2" key="1">
    <citation type="submission" date="2019-12" db="EMBL/GenBank/DDBJ databases">
        <title>Genome sequencing and annotation of Brassica cretica.</title>
        <authorList>
            <person name="Studholme D.J."/>
            <person name="Sarris P."/>
        </authorList>
    </citation>
    <scope>NUCLEOTIDE SEQUENCE</scope>
    <source>
        <strain evidence="2">PFS-109/04</strain>
        <tissue evidence="2">Leaf</tissue>
    </source>
</reference>
<evidence type="ECO:0000256" key="1">
    <source>
        <dbReference type="SAM" id="MobiDB-lite"/>
    </source>
</evidence>
<comment type="caution">
    <text evidence="2">The sequence shown here is derived from an EMBL/GenBank/DDBJ whole genome shotgun (WGS) entry which is preliminary data.</text>
</comment>
<organism evidence="2 3">
    <name type="scientific">Brassica cretica</name>
    <name type="common">Mustard</name>
    <dbReference type="NCBI Taxonomy" id="69181"/>
    <lineage>
        <taxon>Eukaryota</taxon>
        <taxon>Viridiplantae</taxon>
        <taxon>Streptophyta</taxon>
        <taxon>Embryophyta</taxon>
        <taxon>Tracheophyta</taxon>
        <taxon>Spermatophyta</taxon>
        <taxon>Magnoliopsida</taxon>
        <taxon>eudicotyledons</taxon>
        <taxon>Gunneridae</taxon>
        <taxon>Pentapetalae</taxon>
        <taxon>rosids</taxon>
        <taxon>malvids</taxon>
        <taxon>Brassicales</taxon>
        <taxon>Brassicaceae</taxon>
        <taxon>Brassiceae</taxon>
        <taxon>Brassica</taxon>
    </lineage>
</organism>
<dbReference type="GO" id="GO:0000462">
    <property type="term" value="P:maturation of SSU-rRNA from tricistronic rRNA transcript (SSU-rRNA, 5.8S rRNA, LSU-rRNA)"/>
    <property type="evidence" value="ECO:0007669"/>
    <property type="project" value="TreeGrafter"/>
</dbReference>
<dbReference type="AlphaFoldDB" id="A0A8S9QXP0"/>
<dbReference type="GO" id="GO:0005730">
    <property type="term" value="C:nucleolus"/>
    <property type="evidence" value="ECO:0007669"/>
    <property type="project" value="TreeGrafter"/>
</dbReference>
<dbReference type="PANTHER" id="PTHR28096">
    <property type="entry name" value="PROTEIN FAF1"/>
    <property type="match status" value="1"/>
</dbReference>
<protein>
    <submittedName>
        <fullName evidence="2">Uncharacterized protein</fullName>
    </submittedName>
</protein>
<evidence type="ECO:0000313" key="2">
    <source>
        <dbReference type="EMBL" id="KAF3554940.1"/>
    </source>
</evidence>
<dbReference type="Proteomes" id="UP000712600">
    <property type="component" value="Unassembled WGS sequence"/>
</dbReference>